<dbReference type="InterPro" id="IPR051089">
    <property type="entry name" value="prtT"/>
</dbReference>
<protein>
    <submittedName>
        <fullName evidence="6">Uu.00g036360.m01.CDS01</fullName>
    </submittedName>
</protein>
<accession>A0AAI8V4I0</accession>
<dbReference type="GO" id="GO:0005634">
    <property type="term" value="C:nucleus"/>
    <property type="evidence" value="ECO:0007669"/>
    <property type="project" value="UniProtKB-SubCell"/>
</dbReference>
<keyword evidence="4" id="KW-0804">Transcription</keyword>
<evidence type="ECO:0000256" key="3">
    <source>
        <dbReference type="ARBA" id="ARBA00023125"/>
    </source>
</evidence>
<organism evidence="6 7">
    <name type="scientific">Anthostomella pinea</name>
    <dbReference type="NCBI Taxonomy" id="933095"/>
    <lineage>
        <taxon>Eukaryota</taxon>
        <taxon>Fungi</taxon>
        <taxon>Dikarya</taxon>
        <taxon>Ascomycota</taxon>
        <taxon>Pezizomycotina</taxon>
        <taxon>Sordariomycetes</taxon>
        <taxon>Xylariomycetidae</taxon>
        <taxon>Xylariales</taxon>
        <taxon>Xylariaceae</taxon>
        <taxon>Anthostomella</taxon>
    </lineage>
</organism>
<evidence type="ECO:0000313" key="7">
    <source>
        <dbReference type="Proteomes" id="UP001295740"/>
    </source>
</evidence>
<evidence type="ECO:0000256" key="1">
    <source>
        <dbReference type="ARBA" id="ARBA00004123"/>
    </source>
</evidence>
<dbReference type="PANTHER" id="PTHR31845:SF10">
    <property type="entry name" value="ZN(II)2CYS6 TRANSCRIPTION FACTOR (EUROFUNG)"/>
    <property type="match status" value="1"/>
</dbReference>
<dbReference type="PANTHER" id="PTHR31845">
    <property type="entry name" value="FINGER DOMAIN PROTEIN, PUTATIVE-RELATED"/>
    <property type="match status" value="1"/>
</dbReference>
<evidence type="ECO:0000256" key="5">
    <source>
        <dbReference type="ARBA" id="ARBA00023242"/>
    </source>
</evidence>
<evidence type="ECO:0000256" key="2">
    <source>
        <dbReference type="ARBA" id="ARBA00023015"/>
    </source>
</evidence>
<keyword evidence="3" id="KW-0238">DNA-binding</keyword>
<dbReference type="EMBL" id="CAUWAG010000003">
    <property type="protein sequence ID" value="CAJ2500783.1"/>
    <property type="molecule type" value="Genomic_DNA"/>
</dbReference>
<proteinExistence type="predicted"/>
<keyword evidence="7" id="KW-1185">Reference proteome</keyword>
<keyword evidence="5" id="KW-0539">Nucleus</keyword>
<name>A0AAI8V4I0_9PEZI</name>
<dbReference type="AlphaFoldDB" id="A0AAI8V4I0"/>
<keyword evidence="2" id="KW-0805">Transcription regulation</keyword>
<reference evidence="6" key="1">
    <citation type="submission" date="2023-10" db="EMBL/GenBank/DDBJ databases">
        <authorList>
            <person name="Hackl T."/>
        </authorList>
    </citation>
    <scope>NUCLEOTIDE SEQUENCE</scope>
</reference>
<comment type="caution">
    <text evidence="6">The sequence shown here is derived from an EMBL/GenBank/DDBJ whole genome shotgun (WGS) entry which is preliminary data.</text>
</comment>
<dbReference type="Proteomes" id="UP001295740">
    <property type="component" value="Unassembled WGS sequence"/>
</dbReference>
<sequence>MDRPKSVTIAKWGAACSPCALAKAKCLRSSDSSTGSKCDRKTAQLEERLNSLVNLLKATNSGEVSSSARQPVDIQSDTSCVQSETDADVSAHCRTPYGDDTTSPLEAVPDQLRVIPGSYNVYAPQICICRAQVGEVPMPVESDEALLATFVNKLMPEYPFVTLRPGITAAEMVSTRPFLFATIRMVSSYRNLKSMRAQNYLIMKHISEQMLMRSERSLEMLQSLLLVLGYYHYQCMMHAQMSNLIALANSLVADLGINRLPELQERTRLLVPNPEAPKARTSDEKRALCGVWYMNSIVALAFQRMDPIKYTPYADQCLKDLDSAKEYETDSLLVLLVRIQHLSERIAQLHDKDNLEDDLTGITRAPMNAYFGVFQAELDKYRTALPRQLRSNKLILCHMNTATLRLWEPPVIDMALLEKISTSFTSLTITSASSLDVFYRSNAALKAWFEYWLSIEVTEYFVLPMPVCAQLINAVTMLARWAKLSSPEASYPQTVAMATASSATQSTQGASSTGATPDSVPVFKTGDSDPAIPAAVSAIKAHFLSQPELQIDILNILQAMGARFEEARREVSTKQGGVWDNNIWDLAARKISITRLKLERWADIVASMGGESLLGRRYESTATSNTEDSDLSEPAPERDWPMDGMVAENCAQQPHDGWHSNASWAHDLFEGLGLDQNFFFDGPGDYGTVVLNSLGPSGV</sequence>
<gene>
    <name evidence="6" type="ORF">KHLLAP_LOCUS1251</name>
</gene>
<evidence type="ECO:0000256" key="4">
    <source>
        <dbReference type="ARBA" id="ARBA00023163"/>
    </source>
</evidence>
<dbReference type="CDD" id="cd12148">
    <property type="entry name" value="fungal_TF_MHR"/>
    <property type="match status" value="1"/>
</dbReference>
<dbReference type="GO" id="GO:0000981">
    <property type="term" value="F:DNA-binding transcription factor activity, RNA polymerase II-specific"/>
    <property type="evidence" value="ECO:0007669"/>
    <property type="project" value="TreeGrafter"/>
</dbReference>
<comment type="subcellular location">
    <subcellularLocation>
        <location evidence="1">Nucleus</location>
    </subcellularLocation>
</comment>
<dbReference type="GO" id="GO:0000976">
    <property type="term" value="F:transcription cis-regulatory region binding"/>
    <property type="evidence" value="ECO:0007669"/>
    <property type="project" value="TreeGrafter"/>
</dbReference>
<evidence type="ECO:0000313" key="6">
    <source>
        <dbReference type="EMBL" id="CAJ2500783.1"/>
    </source>
</evidence>